<accession>A0A0J1HG14</accession>
<feature type="domain" description="Transcriptional regulator SgrR N-terminal HTH" evidence="4">
    <location>
        <begin position="6"/>
        <end position="119"/>
    </location>
</feature>
<dbReference type="Pfam" id="PF00496">
    <property type="entry name" value="SBP_bac_5"/>
    <property type="match status" value="1"/>
</dbReference>
<feature type="compositionally biased region" description="Polar residues" evidence="2">
    <location>
        <begin position="353"/>
        <end position="371"/>
    </location>
</feature>
<dbReference type="Proteomes" id="UP000035909">
    <property type="component" value="Unassembled WGS sequence"/>
</dbReference>
<dbReference type="CDD" id="cd08507">
    <property type="entry name" value="PBP2_SgrR_like"/>
    <property type="match status" value="1"/>
</dbReference>
<sequence length="631" mass="71467">MSDLNLLRYYARLTPMGVGEAIKTSLPDISDSLFTSLRHARSLLAQMQEAGWLLWQPKVGRNQRSTLLLNRDLGDLKQELAAERIREGKYEKARAILDDDNLAFSRLLQNTSGASMREGRLHIQLTYKRPFERLVPHQIQRSSERFFLRQIYCCLVSSDREGHLKPELAHHWHYDADNLQWTFYLRPGLVFHNGTPIDADTIATLFTRLSCLTEYQTEMAHVISVSAPQPQTVVFTLSEPDLGFGGMISGVRYSIQPPGQVNHAQTPAVVGCGPFEVIEHTATQLRLQAFDRYYGCRALTDQVTIWLIDEQDQRQPHIRTNHPDIPYPDANIPPAETCKELAGTAPIGMPGSLDSTSGNTTKNTPQPWADSANSEAACNYYLAPKLSDPTCEENLHSQVEDGCMFILFNQQSAHALTSAQRRYLSSFLSADKLAEHLNQRGAQFGSVLAGNLLSHWHVITRPQAPFSKLPKQLSIAVYDYTALKNCAYGIQALLEPEGIRVKVNVYAYRDLIERCQQHLLTEDMVVTNINLDDNRHASAFSNLFNNAVLHHCIGEQASQWFQHSLRQLRASTPLEHYLDALEPIASTLITEYWLTPLFHHRQTLRFKGVLKDVELTNWGWPDIKNVWSTSE</sequence>
<dbReference type="GO" id="GO:0030288">
    <property type="term" value="C:outer membrane-bounded periplasmic space"/>
    <property type="evidence" value="ECO:0007669"/>
    <property type="project" value="UniProtKB-ARBA"/>
</dbReference>
<dbReference type="GO" id="GO:0043190">
    <property type="term" value="C:ATP-binding cassette (ABC) transporter complex"/>
    <property type="evidence" value="ECO:0007669"/>
    <property type="project" value="InterPro"/>
</dbReference>
<comment type="caution">
    <text evidence="5">The sequence shown here is derived from an EMBL/GenBank/DDBJ whole genome shotgun (WGS) entry which is preliminary data.</text>
</comment>
<feature type="domain" description="Solute-binding protein family 5" evidence="3">
    <location>
        <begin position="164"/>
        <end position="323"/>
    </location>
</feature>
<dbReference type="PANTHER" id="PTHR30290:SF72">
    <property type="entry name" value="HTH-TYPE TRANSCRIPTIONAL REGULATOR SGRR"/>
    <property type="match status" value="1"/>
</dbReference>
<dbReference type="STRING" id="320778.ABT57_08275"/>
<evidence type="ECO:0000313" key="5">
    <source>
        <dbReference type="EMBL" id="KLV10519.1"/>
    </source>
</evidence>
<gene>
    <name evidence="5" type="ORF">ABT57_08275</name>
</gene>
<evidence type="ECO:0000259" key="4">
    <source>
        <dbReference type="Pfam" id="PF12793"/>
    </source>
</evidence>
<name>A0A0J1HG14_9GAMM</name>
<dbReference type="InterPro" id="IPR039424">
    <property type="entry name" value="SBP_5"/>
</dbReference>
<dbReference type="InterPro" id="IPR025370">
    <property type="entry name" value="SgrR_HTH_N"/>
</dbReference>
<dbReference type="GO" id="GO:0003677">
    <property type="term" value="F:DNA binding"/>
    <property type="evidence" value="ECO:0007669"/>
    <property type="project" value="UniProtKB-KW"/>
</dbReference>
<dbReference type="RefSeq" id="WP_047884684.1">
    <property type="nucleotide sequence ID" value="NZ_LDOU01000006.1"/>
</dbReference>
<evidence type="ECO:0000256" key="1">
    <source>
        <dbReference type="ARBA" id="ARBA00023125"/>
    </source>
</evidence>
<keyword evidence="1" id="KW-0238">DNA-binding</keyword>
<reference evidence="5 6" key="1">
    <citation type="submission" date="2015-05" db="EMBL/GenBank/DDBJ databases">
        <title>Photobacterium galathea sp. nov.</title>
        <authorList>
            <person name="Machado H."/>
            <person name="Gram L."/>
        </authorList>
    </citation>
    <scope>NUCLEOTIDE SEQUENCE [LARGE SCALE GENOMIC DNA]</scope>
    <source>
        <strain evidence="5 6">DSM 22954</strain>
    </source>
</reference>
<dbReference type="AlphaFoldDB" id="A0A0J1HG14"/>
<proteinExistence type="predicted"/>
<feature type="region of interest" description="Disordered" evidence="2">
    <location>
        <begin position="349"/>
        <end position="371"/>
    </location>
</feature>
<organism evidence="5 6">
    <name type="scientific">Photobacterium ganghwense</name>
    <dbReference type="NCBI Taxonomy" id="320778"/>
    <lineage>
        <taxon>Bacteria</taxon>
        <taxon>Pseudomonadati</taxon>
        <taxon>Pseudomonadota</taxon>
        <taxon>Gammaproteobacteria</taxon>
        <taxon>Vibrionales</taxon>
        <taxon>Vibrionaceae</taxon>
        <taxon>Photobacterium</taxon>
    </lineage>
</organism>
<dbReference type="InterPro" id="IPR000914">
    <property type="entry name" value="SBP_5_dom"/>
</dbReference>
<dbReference type="EMBL" id="LDOU01000006">
    <property type="protein sequence ID" value="KLV10519.1"/>
    <property type="molecule type" value="Genomic_DNA"/>
</dbReference>
<dbReference type="Gene3D" id="3.40.190.10">
    <property type="entry name" value="Periplasmic binding protein-like II"/>
    <property type="match status" value="1"/>
</dbReference>
<dbReference type="Pfam" id="PF12793">
    <property type="entry name" value="SgrR_N"/>
    <property type="match status" value="1"/>
</dbReference>
<evidence type="ECO:0000313" key="6">
    <source>
        <dbReference type="Proteomes" id="UP000035909"/>
    </source>
</evidence>
<protein>
    <submittedName>
        <fullName evidence="5">Transporter</fullName>
    </submittedName>
</protein>
<dbReference type="InterPro" id="IPR030678">
    <property type="entry name" value="Peptide/Ni-bd"/>
</dbReference>
<dbReference type="GO" id="GO:1904680">
    <property type="term" value="F:peptide transmembrane transporter activity"/>
    <property type="evidence" value="ECO:0007669"/>
    <property type="project" value="TreeGrafter"/>
</dbReference>
<dbReference type="PATRIC" id="fig|320778.3.peg.1797"/>
<dbReference type="PANTHER" id="PTHR30290">
    <property type="entry name" value="PERIPLASMIC BINDING COMPONENT OF ABC TRANSPORTER"/>
    <property type="match status" value="1"/>
</dbReference>
<evidence type="ECO:0000256" key="2">
    <source>
        <dbReference type="SAM" id="MobiDB-lite"/>
    </source>
</evidence>
<evidence type="ECO:0000259" key="3">
    <source>
        <dbReference type="Pfam" id="PF00496"/>
    </source>
</evidence>
<dbReference type="PIRSF" id="PIRSF002741">
    <property type="entry name" value="MppA"/>
    <property type="match status" value="1"/>
</dbReference>
<keyword evidence="6" id="KW-1185">Reference proteome</keyword>
<dbReference type="SUPFAM" id="SSF53850">
    <property type="entry name" value="Periplasmic binding protein-like II"/>
    <property type="match status" value="1"/>
</dbReference>
<dbReference type="GO" id="GO:0015833">
    <property type="term" value="P:peptide transport"/>
    <property type="evidence" value="ECO:0007669"/>
    <property type="project" value="TreeGrafter"/>
</dbReference>